<feature type="chain" id="PRO_5042908450" description="Dermatopontin" evidence="5">
    <location>
        <begin position="20"/>
        <end position="172"/>
    </location>
</feature>
<evidence type="ECO:0008006" key="8">
    <source>
        <dbReference type="Google" id="ProtNLM"/>
    </source>
</evidence>
<dbReference type="GO" id="GO:0030199">
    <property type="term" value="P:collagen fibril organization"/>
    <property type="evidence" value="ECO:0007669"/>
    <property type="project" value="TreeGrafter"/>
</dbReference>
<comment type="caution">
    <text evidence="6">The sequence shown here is derived from an EMBL/GenBank/DDBJ whole genome shotgun (WGS) entry which is preliminary data.</text>
</comment>
<evidence type="ECO:0000256" key="5">
    <source>
        <dbReference type="SAM" id="SignalP"/>
    </source>
</evidence>
<keyword evidence="4" id="KW-1015">Disulfide bond</keyword>
<name>A0AAN9BIS6_9CAEN</name>
<organism evidence="6 7">
    <name type="scientific">Littorina saxatilis</name>
    <dbReference type="NCBI Taxonomy" id="31220"/>
    <lineage>
        <taxon>Eukaryota</taxon>
        <taxon>Metazoa</taxon>
        <taxon>Spiralia</taxon>
        <taxon>Lophotrochozoa</taxon>
        <taxon>Mollusca</taxon>
        <taxon>Gastropoda</taxon>
        <taxon>Caenogastropoda</taxon>
        <taxon>Littorinimorpha</taxon>
        <taxon>Littorinoidea</taxon>
        <taxon>Littorinidae</taxon>
        <taxon>Littorina</taxon>
    </lineage>
</organism>
<gene>
    <name evidence="6" type="ORF">V1264_017630</name>
</gene>
<evidence type="ECO:0000256" key="2">
    <source>
        <dbReference type="ARBA" id="ARBA00008712"/>
    </source>
</evidence>
<dbReference type="PANTHER" id="PTHR15040:SF3">
    <property type="entry name" value="SI:DKEY-14D8.6-RELATED"/>
    <property type="match status" value="1"/>
</dbReference>
<feature type="signal peptide" evidence="5">
    <location>
        <begin position="1"/>
        <end position="19"/>
    </location>
</feature>
<dbReference type="AlphaFoldDB" id="A0AAN9BIS6"/>
<dbReference type="GO" id="GO:0031012">
    <property type="term" value="C:extracellular matrix"/>
    <property type="evidence" value="ECO:0007669"/>
    <property type="project" value="TreeGrafter"/>
</dbReference>
<evidence type="ECO:0000256" key="4">
    <source>
        <dbReference type="ARBA" id="ARBA00023157"/>
    </source>
</evidence>
<sequence>MSYQLTTMVVLFLLPGVQCWRNTLDDPLHVDCYTYSFVNYVGSIFNRQTRDRYFGITCQGTPIAGRPNCYWTGYQNNFRQKFMYRCPNNHYFGGIYSYHLDAQEDRRWKYKCCHNPGVKLVRCYETLYLNNFQQEMKYMVPTGKVMTGWGGVYSVPYCDRRFKVEVCVMVLA</sequence>
<comment type="subcellular location">
    <subcellularLocation>
        <location evidence="1">Secreted</location>
    </subcellularLocation>
</comment>
<evidence type="ECO:0000313" key="7">
    <source>
        <dbReference type="Proteomes" id="UP001374579"/>
    </source>
</evidence>
<proteinExistence type="inferred from homology"/>
<evidence type="ECO:0000256" key="1">
    <source>
        <dbReference type="ARBA" id="ARBA00004613"/>
    </source>
</evidence>
<keyword evidence="7" id="KW-1185">Reference proteome</keyword>
<dbReference type="GO" id="GO:0005615">
    <property type="term" value="C:extracellular space"/>
    <property type="evidence" value="ECO:0007669"/>
    <property type="project" value="TreeGrafter"/>
</dbReference>
<reference evidence="6 7" key="1">
    <citation type="submission" date="2024-02" db="EMBL/GenBank/DDBJ databases">
        <title>Chromosome-scale genome assembly of the rough periwinkle Littorina saxatilis.</title>
        <authorList>
            <person name="De Jode A."/>
            <person name="Faria R."/>
            <person name="Formenti G."/>
            <person name="Sims Y."/>
            <person name="Smith T.P."/>
            <person name="Tracey A."/>
            <person name="Wood J.M.D."/>
            <person name="Zagrodzka Z.B."/>
            <person name="Johannesson K."/>
            <person name="Butlin R.K."/>
            <person name="Leder E.H."/>
        </authorList>
    </citation>
    <scope>NUCLEOTIDE SEQUENCE [LARGE SCALE GENOMIC DNA]</scope>
    <source>
        <strain evidence="6">Snail1</strain>
        <tissue evidence="6">Muscle</tissue>
    </source>
</reference>
<accession>A0AAN9BIS6</accession>
<keyword evidence="3" id="KW-0964">Secreted</keyword>
<dbReference type="EMBL" id="JBAMIC010000007">
    <property type="protein sequence ID" value="KAK7106365.1"/>
    <property type="molecule type" value="Genomic_DNA"/>
</dbReference>
<dbReference type="InterPro" id="IPR026645">
    <property type="entry name" value="Dermatopontin"/>
</dbReference>
<evidence type="ECO:0000313" key="6">
    <source>
        <dbReference type="EMBL" id="KAK7106365.1"/>
    </source>
</evidence>
<dbReference type="PANTHER" id="PTHR15040">
    <property type="entry name" value="DERMATOPONTIN-RELATED"/>
    <property type="match status" value="1"/>
</dbReference>
<protein>
    <recommendedName>
        <fullName evidence="8">Dermatopontin</fullName>
    </recommendedName>
</protein>
<dbReference type="Pfam" id="PF14704">
    <property type="entry name" value="DERM"/>
    <property type="match status" value="1"/>
</dbReference>
<keyword evidence="5" id="KW-0732">Signal</keyword>
<dbReference type="Proteomes" id="UP001374579">
    <property type="component" value="Unassembled WGS sequence"/>
</dbReference>
<evidence type="ECO:0000256" key="3">
    <source>
        <dbReference type="ARBA" id="ARBA00022525"/>
    </source>
</evidence>
<comment type="similarity">
    <text evidence="2">Belongs to the dermatopontin family.</text>
</comment>